<protein>
    <submittedName>
        <fullName evidence="1">Uncharacterized protein</fullName>
    </submittedName>
</protein>
<reference evidence="2" key="1">
    <citation type="submission" date="2016-07" db="EMBL/GenBank/DDBJ databases">
        <authorList>
            <person name="Florea S."/>
            <person name="Webb J.S."/>
            <person name="Jaromczyk J."/>
            <person name="Schardl C.L."/>
        </authorList>
    </citation>
    <scope>NUCLEOTIDE SEQUENCE [LARGE SCALE GENOMIC DNA]</scope>
    <source>
        <strain evidence="2">MIT 01-6242</strain>
    </source>
</reference>
<sequence length="320" mass="38269">MQLNLFDDSDLDYDLKDYADKSLLIRKYNPFTKLAFDPKKLSSLDLVVKNWLFFLLQNALNKKKEHFAYRSESIRLHYYEIRRFFKTYYEEYKGVEMRHNWFEDFKSSISKLKNINFKILNCYLPVVEEIAKQKDKEIALKDNSMVVLDLQKENFFCSSHFKEVSEAEFSFLSSWVIFGNKRHKEMLEFEITFPKEVVFFVSVTRDYTNQKFGDIFGFSNKYTYWLYELLLEESARAISRTSTLHRQEFINRDELEIPATTLENAFRIAYSNKKSSAIEVLSDLKRRNKLDELKSVFPNFDYIYDKGCRTLKFSGVLKNS</sequence>
<name>A0A1B1U6D2_9HELI</name>
<dbReference type="EMBL" id="CP016503">
    <property type="protein sequence ID" value="ANV98354.1"/>
    <property type="molecule type" value="Genomic_DNA"/>
</dbReference>
<dbReference type="Proteomes" id="UP000092884">
    <property type="component" value="Chromosome"/>
</dbReference>
<accession>A0A1B1U6D2</accession>
<dbReference type="AlphaFoldDB" id="A0A1B1U6D2"/>
<gene>
    <name evidence="1" type="ORF">BBW65_05855</name>
</gene>
<keyword evidence="2" id="KW-1185">Reference proteome</keyword>
<organism evidence="1 2">
    <name type="scientific">Helicobacter enhydrae</name>
    <dbReference type="NCBI Taxonomy" id="222136"/>
    <lineage>
        <taxon>Bacteria</taxon>
        <taxon>Pseudomonadati</taxon>
        <taxon>Campylobacterota</taxon>
        <taxon>Epsilonproteobacteria</taxon>
        <taxon>Campylobacterales</taxon>
        <taxon>Helicobacteraceae</taxon>
        <taxon>Helicobacter</taxon>
    </lineage>
</organism>
<evidence type="ECO:0000313" key="2">
    <source>
        <dbReference type="Proteomes" id="UP000092884"/>
    </source>
</evidence>
<proteinExistence type="predicted"/>
<evidence type="ECO:0000313" key="1">
    <source>
        <dbReference type="EMBL" id="ANV98354.1"/>
    </source>
</evidence>
<dbReference type="RefSeq" id="WP_066340974.1">
    <property type="nucleotide sequence ID" value="NZ_CP016503.1"/>
</dbReference>
<dbReference type="KEGG" id="het:BBW65_05855"/>